<dbReference type="Pfam" id="PF01050">
    <property type="entry name" value="MannoseP_isomer"/>
    <property type="match status" value="1"/>
</dbReference>
<dbReference type="EMBL" id="CADCUP010000067">
    <property type="protein sequence ID" value="CAA9380896.1"/>
    <property type="molecule type" value="Genomic_DNA"/>
</dbReference>
<dbReference type="InterPro" id="IPR011051">
    <property type="entry name" value="RmlC_Cupin_sf"/>
</dbReference>
<dbReference type="PANTHER" id="PTHR46390:SF1">
    <property type="entry name" value="MANNOSE-1-PHOSPHATE GUANYLYLTRANSFERASE"/>
    <property type="match status" value="1"/>
</dbReference>
<organism evidence="2">
    <name type="scientific">uncultured Nocardioides sp</name>
    <dbReference type="NCBI Taxonomy" id="198441"/>
    <lineage>
        <taxon>Bacteria</taxon>
        <taxon>Bacillati</taxon>
        <taxon>Actinomycetota</taxon>
        <taxon>Actinomycetes</taxon>
        <taxon>Propionibacteriales</taxon>
        <taxon>Nocardioidaceae</taxon>
        <taxon>Nocardioides</taxon>
        <taxon>environmental samples</taxon>
    </lineage>
</organism>
<dbReference type="GO" id="GO:0009298">
    <property type="term" value="P:GDP-mannose biosynthetic process"/>
    <property type="evidence" value="ECO:0007669"/>
    <property type="project" value="TreeGrafter"/>
</dbReference>
<dbReference type="InterPro" id="IPR001538">
    <property type="entry name" value="Man6P_isomerase-2_C"/>
</dbReference>
<dbReference type="GO" id="GO:0005976">
    <property type="term" value="P:polysaccharide metabolic process"/>
    <property type="evidence" value="ECO:0007669"/>
    <property type="project" value="InterPro"/>
</dbReference>
<dbReference type="Gene3D" id="2.60.120.10">
    <property type="entry name" value="Jelly Rolls"/>
    <property type="match status" value="1"/>
</dbReference>
<dbReference type="RefSeq" id="WP_295657335.1">
    <property type="nucleotide sequence ID" value="NZ_CADCUP010000067.1"/>
</dbReference>
<feature type="domain" description="Mannose-6-phosphate isomerase type II C-terminal" evidence="1">
    <location>
        <begin position="8"/>
        <end position="110"/>
    </location>
</feature>
<accession>A0A6J4N8A5</accession>
<dbReference type="InterPro" id="IPR014710">
    <property type="entry name" value="RmlC-like_jellyroll"/>
</dbReference>
<name>A0A6J4N8A5_9ACTN</name>
<dbReference type="CDD" id="cd02213">
    <property type="entry name" value="cupin_PMI_typeII_C"/>
    <property type="match status" value="1"/>
</dbReference>
<proteinExistence type="predicted"/>
<keyword evidence="2" id="KW-0808">Transferase</keyword>
<reference evidence="2" key="1">
    <citation type="submission" date="2020-02" db="EMBL/GenBank/DDBJ databases">
        <authorList>
            <person name="Meier V. D."/>
        </authorList>
    </citation>
    <scope>NUCLEOTIDE SEQUENCE</scope>
    <source>
        <strain evidence="2">AVDCRST_MAG06</strain>
    </source>
</reference>
<dbReference type="EC" id="2.7.7.22" evidence="2"/>
<dbReference type="PANTHER" id="PTHR46390">
    <property type="entry name" value="MANNOSE-1-PHOSPHATE GUANYLYLTRANSFERASE"/>
    <property type="match status" value="1"/>
</dbReference>
<dbReference type="AlphaFoldDB" id="A0A6J4N8A5"/>
<gene>
    <name evidence="2" type="ORF">AVDCRST_MAG06-935</name>
</gene>
<dbReference type="SUPFAM" id="SSF51182">
    <property type="entry name" value="RmlC-like cupins"/>
    <property type="match status" value="1"/>
</dbReference>
<protein>
    <submittedName>
        <fullName evidence="2">Mannose-1-phosphate guanylyltransferase (GDP)</fullName>
        <ecNumber evidence="2">2.7.7.22</ecNumber>
    </submittedName>
</protein>
<evidence type="ECO:0000313" key="2">
    <source>
        <dbReference type="EMBL" id="CAA9380896.1"/>
    </source>
</evidence>
<dbReference type="GO" id="GO:0004475">
    <property type="term" value="F:mannose-1-phosphate guanylyltransferase (GTP) activity"/>
    <property type="evidence" value="ECO:0007669"/>
    <property type="project" value="TreeGrafter"/>
</dbReference>
<dbReference type="InterPro" id="IPR051161">
    <property type="entry name" value="Mannose-6P_isomerase_type2"/>
</dbReference>
<dbReference type="GO" id="GO:0008928">
    <property type="term" value="F:mannose-1-phosphate guanylyltransferase (GDP) activity"/>
    <property type="evidence" value="ECO:0007669"/>
    <property type="project" value="UniProtKB-EC"/>
</dbReference>
<sequence length="128" mass="13790">MGEDWEQRPWGSWHVIDVGAGYKVKRIHVDPGQQLSYQTHAHRSEHWVVIFGMATCLIDGVTVVAGPGHSVDVAQGAKHRIANLGSEELVIIEVQRGGYTGEDDICRLDDDYGRQDAAGAGAGGAALQ</sequence>
<evidence type="ECO:0000259" key="1">
    <source>
        <dbReference type="Pfam" id="PF01050"/>
    </source>
</evidence>
<keyword evidence="2" id="KW-0548">Nucleotidyltransferase</keyword>